<name>A0A3R7Y262_APHAT</name>
<dbReference type="EMBL" id="MZMZ02004346">
    <property type="protein sequence ID" value="RQM19392.1"/>
    <property type="molecule type" value="Genomic_DNA"/>
</dbReference>
<dbReference type="AlphaFoldDB" id="A0A3R7Y262"/>
<keyword evidence="2" id="KW-1185">Reference proteome</keyword>
<reference evidence="1" key="1">
    <citation type="submission" date="2018-07" db="EMBL/GenBank/DDBJ databases">
        <title>Annotation of Aphanomyces astaci genome assembly.</title>
        <authorList>
            <person name="Studholme D.J."/>
        </authorList>
    </citation>
    <scope>NUCLEOTIDE SEQUENCE [LARGE SCALE GENOMIC DNA]</scope>
    <source>
        <strain evidence="1">Pc</strain>
    </source>
</reference>
<dbReference type="Proteomes" id="UP000284702">
    <property type="component" value="Unassembled WGS sequence"/>
</dbReference>
<proteinExistence type="predicted"/>
<sequence length="251" mass="28512">MVELPKWIRIPNLPPSTCWHSFGAIAIVPPILEHKQMIYLAKSAIARGVVNLDPGLPPWRPIIVQTALNSRIFTVIRDYISPCLLNEEVQDGFQRDRTVQDAAVLTSLLIERAERRQEELFLISKDCLKCFDRIQAGPDTLSYRIGRRISLQTRHTPAGPEIAVTSWHELRKGSDIWYSPTSREAPSRLRLVPSAGCAILTGDLLRTSRIQRLKFIPWTDTNIYRVELRSLMALLTPASTFAVNRYATIKT</sequence>
<protein>
    <submittedName>
        <fullName evidence="1">Uncharacterized protein</fullName>
    </submittedName>
</protein>
<comment type="caution">
    <text evidence="1">The sequence shown here is derived from an EMBL/GenBank/DDBJ whole genome shotgun (WGS) entry which is preliminary data.</text>
</comment>
<evidence type="ECO:0000313" key="1">
    <source>
        <dbReference type="EMBL" id="RQM19392.1"/>
    </source>
</evidence>
<organism evidence="1 2">
    <name type="scientific">Aphanomyces astaci</name>
    <name type="common">Crayfish plague agent</name>
    <dbReference type="NCBI Taxonomy" id="112090"/>
    <lineage>
        <taxon>Eukaryota</taxon>
        <taxon>Sar</taxon>
        <taxon>Stramenopiles</taxon>
        <taxon>Oomycota</taxon>
        <taxon>Saprolegniomycetes</taxon>
        <taxon>Saprolegniales</taxon>
        <taxon>Verrucalvaceae</taxon>
        <taxon>Aphanomyces</taxon>
    </lineage>
</organism>
<gene>
    <name evidence="1" type="ORF">B5M09_011645</name>
</gene>
<evidence type="ECO:0000313" key="2">
    <source>
        <dbReference type="Proteomes" id="UP000284702"/>
    </source>
</evidence>
<accession>A0A3R7Y262</accession>
<dbReference type="VEuPathDB" id="FungiDB:H257_08144"/>